<reference evidence="2 3" key="1">
    <citation type="journal article" date="2019" name="Int. J. Syst. Evol. Microbiol.">
        <title>The Global Catalogue of Microorganisms (GCM) 10K type strain sequencing project: providing services to taxonomists for standard genome sequencing and annotation.</title>
        <authorList>
            <consortium name="The Broad Institute Genomics Platform"/>
            <consortium name="The Broad Institute Genome Sequencing Center for Infectious Disease"/>
            <person name="Wu L."/>
            <person name="Ma J."/>
        </authorList>
    </citation>
    <scope>NUCLEOTIDE SEQUENCE [LARGE SCALE GENOMIC DNA]</scope>
    <source>
        <strain evidence="2 3">JCM 10673</strain>
    </source>
</reference>
<evidence type="ECO:0000313" key="2">
    <source>
        <dbReference type="EMBL" id="GAA0917194.1"/>
    </source>
</evidence>
<evidence type="ECO:0000256" key="1">
    <source>
        <dbReference type="SAM" id="MobiDB-lite"/>
    </source>
</evidence>
<name>A0ABN1NVB3_9ACTN</name>
<proteinExistence type="predicted"/>
<protein>
    <submittedName>
        <fullName evidence="2">Uncharacterized protein</fullName>
    </submittedName>
</protein>
<comment type="caution">
    <text evidence="2">The sequence shown here is derived from an EMBL/GenBank/DDBJ whole genome shotgun (WGS) entry which is preliminary data.</text>
</comment>
<feature type="region of interest" description="Disordered" evidence="1">
    <location>
        <begin position="1"/>
        <end position="20"/>
    </location>
</feature>
<organism evidence="2 3">
    <name type="scientific">Streptomyces thermoalcalitolerans</name>
    <dbReference type="NCBI Taxonomy" id="65605"/>
    <lineage>
        <taxon>Bacteria</taxon>
        <taxon>Bacillati</taxon>
        <taxon>Actinomycetota</taxon>
        <taxon>Actinomycetes</taxon>
        <taxon>Kitasatosporales</taxon>
        <taxon>Streptomycetaceae</taxon>
        <taxon>Streptomyces</taxon>
    </lineage>
</organism>
<dbReference type="Proteomes" id="UP001501005">
    <property type="component" value="Unassembled WGS sequence"/>
</dbReference>
<accession>A0ABN1NVB3</accession>
<evidence type="ECO:0000313" key="3">
    <source>
        <dbReference type="Proteomes" id="UP001501005"/>
    </source>
</evidence>
<feature type="region of interest" description="Disordered" evidence="1">
    <location>
        <begin position="178"/>
        <end position="207"/>
    </location>
</feature>
<gene>
    <name evidence="2" type="ORF">GCM10009549_33910</name>
</gene>
<dbReference type="EMBL" id="BAAAHG010000027">
    <property type="protein sequence ID" value="GAA0917194.1"/>
    <property type="molecule type" value="Genomic_DNA"/>
</dbReference>
<sequence>MRKAMQRFQQLTTPKPRAGKGLRLESVGNAADRRMRTICVNERGVVPALDHGSDVFPPVNVVRHDDAYSRAAKQLYTTNAATKAFEVRNVRVIEQLTPQLGEAAVTADSLLFAEYPDTVLRELGIDEQALRAVRTIVDKPQSEAFGTLLSEDRFEVLSTSTNQWRVLRAVVHPATTTCSSRETRAGESTIPGSFPVPWGSPSPAAPTGCVSTIAVPRKSLPGPRASSLR</sequence>
<keyword evidence="3" id="KW-1185">Reference proteome</keyword>